<dbReference type="SUPFAM" id="SSF48295">
    <property type="entry name" value="TrpR-like"/>
    <property type="match status" value="1"/>
</dbReference>
<proteinExistence type="predicted"/>
<dbReference type="SMART" id="SM00760">
    <property type="entry name" value="Bac_DnaA_C"/>
    <property type="match status" value="1"/>
</dbReference>
<organism evidence="2 3">
    <name type="scientific">Defluviimonas salinarum</name>
    <dbReference type="NCBI Taxonomy" id="2992147"/>
    <lineage>
        <taxon>Bacteria</taxon>
        <taxon>Pseudomonadati</taxon>
        <taxon>Pseudomonadota</taxon>
        <taxon>Alphaproteobacteria</taxon>
        <taxon>Rhodobacterales</taxon>
        <taxon>Paracoccaceae</taxon>
        <taxon>Albidovulum</taxon>
    </lineage>
</organism>
<dbReference type="Pfam" id="PF08299">
    <property type="entry name" value="Bac_DnaA_C"/>
    <property type="match status" value="1"/>
</dbReference>
<dbReference type="InterPro" id="IPR013159">
    <property type="entry name" value="DnaA_C"/>
</dbReference>
<dbReference type="InterPro" id="IPR010921">
    <property type="entry name" value="Trp_repressor/repl_initiator"/>
</dbReference>
<dbReference type="PROSITE" id="PS01008">
    <property type="entry name" value="DNAA"/>
    <property type="match status" value="1"/>
</dbReference>
<dbReference type="EMBL" id="JAPDOG010000011">
    <property type="protein sequence ID" value="MCW3782595.1"/>
    <property type="molecule type" value="Genomic_DNA"/>
</dbReference>
<feature type="domain" description="Chromosomal replication initiator DnaA C-terminal" evidence="1">
    <location>
        <begin position="118"/>
        <end position="187"/>
    </location>
</feature>
<keyword evidence="3" id="KW-1185">Reference proteome</keyword>
<dbReference type="CDD" id="cd06571">
    <property type="entry name" value="Bac_DnaA_C"/>
    <property type="match status" value="1"/>
</dbReference>
<dbReference type="Gene3D" id="1.10.1750.10">
    <property type="match status" value="1"/>
</dbReference>
<comment type="caution">
    <text evidence="2">The sequence shown here is derived from an EMBL/GenBank/DDBJ whole genome shotgun (WGS) entry which is preliminary data.</text>
</comment>
<protein>
    <recommendedName>
        <fullName evidence="1">Chromosomal replication initiator DnaA C-terminal domain-containing protein</fullName>
    </recommendedName>
</protein>
<evidence type="ECO:0000313" key="3">
    <source>
        <dbReference type="Proteomes" id="UP001207582"/>
    </source>
</evidence>
<evidence type="ECO:0000313" key="2">
    <source>
        <dbReference type="EMBL" id="MCW3782595.1"/>
    </source>
</evidence>
<gene>
    <name evidence="2" type="ORF">OM960_13465</name>
</gene>
<name>A0ABT3J4K5_9RHOB</name>
<dbReference type="InterPro" id="IPR018312">
    <property type="entry name" value="Chromosome_initiator_DnaA_CS"/>
</dbReference>
<sequence>MAGESPEIRRSREILVEALRIHDLLEAQASLVTAATETENVHAFGIGHLLHNIFRKRLITNKEIAASRILEMVFEFETSRNPDRTINRHRFICALKRLGIVDNTLSDRALKPAGTTPCVKALGALIADRSQVPFDQIASSSRTKPVVKARFQAIWVMRVVCGHSLTMIGSHMGNRDHTTILNSINKVGLTMETNMGYRKEMESLCEKADTIGVMQNRNILLRQSRLVH</sequence>
<evidence type="ECO:0000259" key="1">
    <source>
        <dbReference type="SMART" id="SM00760"/>
    </source>
</evidence>
<dbReference type="Proteomes" id="UP001207582">
    <property type="component" value="Unassembled WGS sequence"/>
</dbReference>
<dbReference type="RefSeq" id="WP_264772329.1">
    <property type="nucleotide sequence ID" value="NZ_JAPDOG010000011.1"/>
</dbReference>
<accession>A0ABT3J4K5</accession>
<reference evidence="2 3" key="1">
    <citation type="submission" date="2022-10" db="EMBL/GenBank/DDBJ databases">
        <title>Defluviimonas sp. CAU 1641 isolated from mud.</title>
        <authorList>
            <person name="Kim W."/>
        </authorList>
    </citation>
    <scope>NUCLEOTIDE SEQUENCE [LARGE SCALE GENOMIC DNA]</scope>
    <source>
        <strain evidence="2 3">CAU 1641</strain>
    </source>
</reference>